<comment type="caution">
    <text evidence="3">The sequence shown here is derived from an EMBL/GenBank/DDBJ whole genome shotgun (WGS) entry which is preliminary data.</text>
</comment>
<feature type="domain" description="Retroviral polymerase SH3-like" evidence="2">
    <location>
        <begin position="2"/>
        <end position="44"/>
    </location>
</feature>
<name>A0AAV1K2W5_9NEOP</name>
<evidence type="ECO:0000259" key="2">
    <source>
        <dbReference type="Pfam" id="PF25597"/>
    </source>
</evidence>
<evidence type="ECO:0000313" key="3">
    <source>
        <dbReference type="EMBL" id="CAK1554978.1"/>
    </source>
</evidence>
<sequence length="140" mass="15859">MSKKAVKCILIGYDGDDGYRILQYNHNSEPMLIRSRDVTFKESLIKSVGLESDISELDKDVEENDTEIKLNFPKAAESQPMFEAREDISQDVEVLPQTSNGLNQHGEDLDDSSSEPHYDQTSNDKSKLQAPIRYSNFVDT</sequence>
<dbReference type="Pfam" id="PF25597">
    <property type="entry name" value="SH3_retrovirus"/>
    <property type="match status" value="1"/>
</dbReference>
<feature type="compositionally biased region" description="Basic and acidic residues" evidence="1">
    <location>
        <begin position="114"/>
        <end position="127"/>
    </location>
</feature>
<keyword evidence="4" id="KW-1185">Reference proteome</keyword>
<organism evidence="3 4">
    <name type="scientific">Leptosia nina</name>
    <dbReference type="NCBI Taxonomy" id="320188"/>
    <lineage>
        <taxon>Eukaryota</taxon>
        <taxon>Metazoa</taxon>
        <taxon>Ecdysozoa</taxon>
        <taxon>Arthropoda</taxon>
        <taxon>Hexapoda</taxon>
        <taxon>Insecta</taxon>
        <taxon>Pterygota</taxon>
        <taxon>Neoptera</taxon>
        <taxon>Endopterygota</taxon>
        <taxon>Lepidoptera</taxon>
        <taxon>Glossata</taxon>
        <taxon>Ditrysia</taxon>
        <taxon>Papilionoidea</taxon>
        <taxon>Pieridae</taxon>
        <taxon>Pierinae</taxon>
        <taxon>Leptosia</taxon>
    </lineage>
</organism>
<evidence type="ECO:0000313" key="4">
    <source>
        <dbReference type="Proteomes" id="UP001497472"/>
    </source>
</evidence>
<dbReference type="Proteomes" id="UP001497472">
    <property type="component" value="Unassembled WGS sequence"/>
</dbReference>
<feature type="region of interest" description="Disordered" evidence="1">
    <location>
        <begin position="84"/>
        <end position="140"/>
    </location>
</feature>
<dbReference type="InterPro" id="IPR057670">
    <property type="entry name" value="SH3_retrovirus"/>
</dbReference>
<accession>A0AAV1K2W5</accession>
<reference evidence="3 4" key="1">
    <citation type="submission" date="2023-11" db="EMBL/GenBank/DDBJ databases">
        <authorList>
            <person name="Okamura Y."/>
        </authorList>
    </citation>
    <scope>NUCLEOTIDE SEQUENCE [LARGE SCALE GENOMIC DNA]</scope>
</reference>
<evidence type="ECO:0000256" key="1">
    <source>
        <dbReference type="SAM" id="MobiDB-lite"/>
    </source>
</evidence>
<gene>
    <name evidence="3" type="ORF">LNINA_LOCUS13828</name>
</gene>
<proteinExistence type="predicted"/>
<dbReference type="AlphaFoldDB" id="A0AAV1K2W5"/>
<dbReference type="EMBL" id="CAVLEF010000279">
    <property type="protein sequence ID" value="CAK1554978.1"/>
    <property type="molecule type" value="Genomic_DNA"/>
</dbReference>
<protein>
    <recommendedName>
        <fullName evidence="2">Retroviral polymerase SH3-like domain-containing protein</fullName>
    </recommendedName>
</protein>